<evidence type="ECO:0000313" key="4">
    <source>
        <dbReference type="Proteomes" id="UP001558535"/>
    </source>
</evidence>
<keyword evidence="4" id="KW-1185">Reference proteome</keyword>
<evidence type="ECO:0000313" key="2">
    <source>
        <dbReference type="EMBL" id="MEX3751086.1"/>
    </source>
</evidence>
<name>A0A6J5K783_9BURK</name>
<dbReference type="RefSeq" id="WP_148281809.1">
    <property type="nucleotide sequence ID" value="NZ_CADILN010000003.1"/>
</dbReference>
<gene>
    <name evidence="2" type="ORF">AB3X84_13880</name>
    <name evidence="1" type="ORF">LMG9964_02839</name>
</gene>
<dbReference type="AlphaFoldDB" id="A0A6J5K783"/>
<dbReference type="EMBL" id="JBFPKE010000003">
    <property type="protein sequence ID" value="MEX3751086.1"/>
    <property type="molecule type" value="Genomic_DNA"/>
</dbReference>
<dbReference type="EMBL" id="CADILN010000003">
    <property type="protein sequence ID" value="CAB4049182.1"/>
    <property type="molecule type" value="Genomic_DNA"/>
</dbReference>
<protein>
    <submittedName>
        <fullName evidence="2">PAAR domain-containing protein</fullName>
    </submittedName>
</protein>
<dbReference type="Proteomes" id="UP001558535">
    <property type="component" value="Unassembled WGS sequence"/>
</dbReference>
<organism evidence="1 3">
    <name type="scientific">Paraburkholderia phenoliruptrix</name>
    <dbReference type="NCBI Taxonomy" id="252970"/>
    <lineage>
        <taxon>Bacteria</taxon>
        <taxon>Pseudomonadati</taxon>
        <taxon>Pseudomonadota</taxon>
        <taxon>Betaproteobacteria</taxon>
        <taxon>Burkholderiales</taxon>
        <taxon>Burkholderiaceae</taxon>
        <taxon>Paraburkholderia</taxon>
    </lineage>
</organism>
<sequence length="188" mass="20617">MRRYHVKQGDKTTAGGVVLEGIANTFHHDTLLSFVGAKIYCHGCKSQGVLVPEGPRFPDDFMGHKPALNNDICICRCDPPPRLLASQGTMYEEYGPAELAAMGFSDDGKPLQKIVSSTNCAQRILVKDSVTGEPLTQQPYLLDIDGVRQMGRTDANGYALIKTNGAKPFILHVVFSSPKRELEPNQRT</sequence>
<evidence type="ECO:0000313" key="1">
    <source>
        <dbReference type="EMBL" id="CAB4049182.1"/>
    </source>
</evidence>
<reference evidence="2 4" key="2">
    <citation type="submission" date="2024-07" db="EMBL/GenBank/DDBJ databases">
        <title>A survey of Mimosa microsymbionts across Brazilian biomes reveals a high diversity of Paraburkholderia nodulating endemic species, but also that Cupriavidus is common as a symbiont of widespread species.</title>
        <authorList>
            <person name="Rouws L."/>
            <person name="Barauna A."/>
            <person name="Beukes C."/>
            <person name="Rouws J.R.C."/>
            <person name="De Faria S.M."/>
            <person name="Gross E."/>
            <person name="Bueno Dos Reis Junior F."/>
            <person name="Simon M.F."/>
            <person name="Maluk M."/>
            <person name="Odee D.W."/>
            <person name="Kenicer G."/>
            <person name="Young J.P.W."/>
            <person name="Reis V.M."/>
            <person name="Zilli J."/>
            <person name="James E.K."/>
        </authorList>
    </citation>
    <scope>NUCLEOTIDE SEQUENCE [LARGE SCALE GENOMIC DNA]</scope>
    <source>
        <strain evidence="2 4">BR14375</strain>
    </source>
</reference>
<accession>A0A6J5K783</accession>
<dbReference type="GeneID" id="84319885"/>
<reference evidence="1 3" key="1">
    <citation type="submission" date="2020-04" db="EMBL/GenBank/DDBJ databases">
        <authorList>
            <person name="De Canck E."/>
        </authorList>
    </citation>
    <scope>NUCLEOTIDE SEQUENCE [LARGE SCALE GENOMIC DNA]</scope>
    <source>
        <strain evidence="1 3">LMG 9964</strain>
    </source>
</reference>
<dbReference type="CDD" id="cd14744">
    <property type="entry name" value="PAAR_CT_2"/>
    <property type="match status" value="1"/>
</dbReference>
<proteinExistence type="predicted"/>
<dbReference type="Proteomes" id="UP000494102">
    <property type="component" value="Unassembled WGS sequence"/>
</dbReference>
<evidence type="ECO:0000313" key="3">
    <source>
        <dbReference type="Proteomes" id="UP000494102"/>
    </source>
</evidence>